<dbReference type="SMART" id="SM01117">
    <property type="entry name" value="Cyt-b5"/>
    <property type="match status" value="1"/>
</dbReference>
<feature type="compositionally biased region" description="Low complexity" evidence="9">
    <location>
        <begin position="117"/>
        <end position="128"/>
    </location>
</feature>
<dbReference type="Pfam" id="PF00173">
    <property type="entry name" value="Cyt-b5"/>
    <property type="match status" value="1"/>
</dbReference>
<evidence type="ECO:0000313" key="11">
    <source>
        <dbReference type="EMBL" id="KAF3439814.1"/>
    </source>
</evidence>
<proteinExistence type="inferred from homology"/>
<dbReference type="PANTHER" id="PTHR19359:SF152">
    <property type="entry name" value="CYTOCHROME B5 HEME-BINDING DOMAIN-CONTAINING PROTEIN"/>
    <property type="match status" value="1"/>
</dbReference>
<gene>
    <name evidence="11" type="ORF">FNV43_RR18092</name>
</gene>
<evidence type="ECO:0000256" key="9">
    <source>
        <dbReference type="SAM" id="MobiDB-lite"/>
    </source>
</evidence>
<feature type="domain" description="Cytochrome b5 heme-binding" evidence="10">
    <location>
        <begin position="29"/>
        <end position="105"/>
    </location>
</feature>
<dbReference type="InterPro" id="IPR036400">
    <property type="entry name" value="Cyt_B5-like_heme/steroid_sf"/>
</dbReference>
<protein>
    <recommendedName>
        <fullName evidence="10">Cytochrome b5 heme-binding domain-containing protein</fullName>
    </recommendedName>
</protein>
<dbReference type="PROSITE" id="PS50255">
    <property type="entry name" value="CYTOCHROME_B5_2"/>
    <property type="match status" value="1"/>
</dbReference>
<dbReference type="GO" id="GO:0046872">
    <property type="term" value="F:metal ion binding"/>
    <property type="evidence" value="ECO:0007669"/>
    <property type="project" value="UniProtKB-UniRule"/>
</dbReference>
<dbReference type="GO" id="GO:0016020">
    <property type="term" value="C:membrane"/>
    <property type="evidence" value="ECO:0007669"/>
    <property type="project" value="UniProtKB-SubCell"/>
</dbReference>
<keyword evidence="6 8" id="KW-0472">Membrane</keyword>
<dbReference type="PRINTS" id="PR00363">
    <property type="entry name" value="CYTOCHROMEB5"/>
</dbReference>
<sequence length="162" mass="17895">MVSGGGQTQSAKLERSDGRFHSRDMASDSKTFHFDEVAKHNHKKDCWLIISGKVYDVTNFLDEHPGGDEVLLLAAEKDATEDFEDVGHSDNARSMMEQYYIGKVDLSTIPEKPNYKPPQQAAAAAPPQGNQSSGSAVKILQFLVPLLILGLAYALQYLRKKD</sequence>
<evidence type="ECO:0000256" key="1">
    <source>
        <dbReference type="ARBA" id="ARBA00004370"/>
    </source>
</evidence>
<dbReference type="OrthoDB" id="260519at2759"/>
<dbReference type="PANTHER" id="PTHR19359">
    <property type="entry name" value="CYTOCHROME B5"/>
    <property type="match status" value="1"/>
</dbReference>
<evidence type="ECO:0000256" key="6">
    <source>
        <dbReference type="ARBA" id="ARBA00023136"/>
    </source>
</evidence>
<feature type="transmembrane region" description="Helical" evidence="8">
    <location>
        <begin position="139"/>
        <end position="158"/>
    </location>
</feature>
<evidence type="ECO:0000256" key="5">
    <source>
        <dbReference type="ARBA" id="ARBA00023004"/>
    </source>
</evidence>
<dbReference type="PROSITE" id="PS00191">
    <property type="entry name" value="CYTOCHROME_B5_1"/>
    <property type="match status" value="1"/>
</dbReference>
<dbReference type="AlphaFoldDB" id="A0A8K0E548"/>
<dbReference type="InterPro" id="IPR018506">
    <property type="entry name" value="Cyt_B5_heme-BS"/>
</dbReference>
<dbReference type="GO" id="GO:0020037">
    <property type="term" value="F:heme binding"/>
    <property type="evidence" value="ECO:0007669"/>
    <property type="project" value="UniProtKB-UniRule"/>
</dbReference>
<dbReference type="InterPro" id="IPR001199">
    <property type="entry name" value="Cyt_B5-like_heme/steroid-bd"/>
</dbReference>
<evidence type="ECO:0000256" key="8">
    <source>
        <dbReference type="RuleBase" id="RU362121"/>
    </source>
</evidence>
<dbReference type="InterPro" id="IPR050668">
    <property type="entry name" value="Cytochrome_b5"/>
</dbReference>
<feature type="region of interest" description="Disordered" evidence="9">
    <location>
        <begin position="111"/>
        <end position="130"/>
    </location>
</feature>
<keyword evidence="5 8" id="KW-0408">Iron</keyword>
<accession>A0A8K0E548</accession>
<evidence type="ECO:0000256" key="4">
    <source>
        <dbReference type="ARBA" id="ARBA00022723"/>
    </source>
</evidence>
<keyword evidence="8" id="KW-1133">Transmembrane helix</keyword>
<keyword evidence="4 8" id="KW-0479">Metal-binding</keyword>
<comment type="subcellular location">
    <subcellularLocation>
        <location evidence="1">Membrane</location>
    </subcellularLocation>
</comment>
<dbReference type="EMBL" id="VOIH02000008">
    <property type="protein sequence ID" value="KAF3439814.1"/>
    <property type="molecule type" value="Genomic_DNA"/>
</dbReference>
<keyword evidence="2 8" id="KW-0349">Heme</keyword>
<evidence type="ECO:0000256" key="2">
    <source>
        <dbReference type="ARBA" id="ARBA00022617"/>
    </source>
</evidence>
<keyword evidence="12" id="KW-1185">Reference proteome</keyword>
<comment type="similarity">
    <text evidence="7 8">Belongs to the cytochrome b5 family.</text>
</comment>
<evidence type="ECO:0000256" key="3">
    <source>
        <dbReference type="ARBA" id="ARBA00022692"/>
    </source>
</evidence>
<evidence type="ECO:0000259" key="10">
    <source>
        <dbReference type="PROSITE" id="PS50255"/>
    </source>
</evidence>
<organism evidence="11 12">
    <name type="scientific">Rhamnella rubrinervis</name>
    <dbReference type="NCBI Taxonomy" id="2594499"/>
    <lineage>
        <taxon>Eukaryota</taxon>
        <taxon>Viridiplantae</taxon>
        <taxon>Streptophyta</taxon>
        <taxon>Embryophyta</taxon>
        <taxon>Tracheophyta</taxon>
        <taxon>Spermatophyta</taxon>
        <taxon>Magnoliopsida</taxon>
        <taxon>eudicotyledons</taxon>
        <taxon>Gunneridae</taxon>
        <taxon>Pentapetalae</taxon>
        <taxon>rosids</taxon>
        <taxon>fabids</taxon>
        <taxon>Rosales</taxon>
        <taxon>Rhamnaceae</taxon>
        <taxon>rhamnoid group</taxon>
        <taxon>Rhamneae</taxon>
        <taxon>Rhamnella</taxon>
    </lineage>
</organism>
<dbReference type="Gene3D" id="3.10.120.10">
    <property type="entry name" value="Cytochrome b5-like heme/steroid binding domain"/>
    <property type="match status" value="1"/>
</dbReference>
<comment type="caution">
    <text evidence="11">The sequence shown here is derived from an EMBL/GenBank/DDBJ whole genome shotgun (WGS) entry which is preliminary data.</text>
</comment>
<keyword evidence="3 8" id="KW-0812">Transmembrane</keyword>
<evidence type="ECO:0000256" key="7">
    <source>
        <dbReference type="ARBA" id="ARBA00038168"/>
    </source>
</evidence>
<feature type="compositionally biased region" description="Basic and acidic residues" evidence="9">
    <location>
        <begin position="12"/>
        <end position="24"/>
    </location>
</feature>
<name>A0A8K0E548_9ROSA</name>
<reference evidence="11" key="1">
    <citation type="submission" date="2020-03" db="EMBL/GenBank/DDBJ databases">
        <title>A high-quality chromosome-level genome assembly of a woody plant with both climbing and erect habits, Rhamnella rubrinervis.</title>
        <authorList>
            <person name="Lu Z."/>
            <person name="Yang Y."/>
            <person name="Zhu X."/>
            <person name="Sun Y."/>
        </authorList>
    </citation>
    <scope>NUCLEOTIDE SEQUENCE</scope>
    <source>
        <strain evidence="11">BYM</strain>
        <tissue evidence="11">Leaf</tissue>
    </source>
</reference>
<evidence type="ECO:0000313" key="12">
    <source>
        <dbReference type="Proteomes" id="UP000796880"/>
    </source>
</evidence>
<dbReference type="FunFam" id="3.10.120.10:FF:000002">
    <property type="entry name" value="Cytochrome b5 type B"/>
    <property type="match status" value="1"/>
</dbReference>
<dbReference type="SUPFAM" id="SSF55856">
    <property type="entry name" value="Cytochrome b5-like heme/steroid binding domain"/>
    <property type="match status" value="1"/>
</dbReference>
<dbReference type="Proteomes" id="UP000796880">
    <property type="component" value="Unassembled WGS sequence"/>
</dbReference>
<feature type="region of interest" description="Disordered" evidence="9">
    <location>
        <begin position="1"/>
        <end position="24"/>
    </location>
</feature>